<dbReference type="Pfam" id="PF12680">
    <property type="entry name" value="SnoaL_2"/>
    <property type="match status" value="1"/>
</dbReference>
<feature type="domain" description="SnoaL-like" evidence="1">
    <location>
        <begin position="8"/>
        <end position="117"/>
    </location>
</feature>
<dbReference type="EMBL" id="MTBO01000010">
    <property type="protein sequence ID" value="OSI17438.1"/>
    <property type="molecule type" value="Genomic_DNA"/>
</dbReference>
<accession>A0A1X3DBY0</accession>
<dbReference type="GeneID" id="94580177"/>
<protein>
    <recommendedName>
        <fullName evidence="1">SnoaL-like domain-containing protein</fullName>
    </recommendedName>
</protein>
<sequence>MTYQAQAQQFLADVFAGKLPQALAACAEDVVFISTRPEPSAQVRAYGRHRGHAGAAAFFQTFADMLTPGEFEIHDTIAQGQHVVMYGRLKHTARATGRPFASDWALVMKFDEAGKLALYHFYEDTAALEWALGVNG</sequence>
<dbReference type="InterPro" id="IPR037401">
    <property type="entry name" value="SnoaL-like"/>
</dbReference>
<dbReference type="Proteomes" id="UP000193118">
    <property type="component" value="Unassembled WGS sequence"/>
</dbReference>
<dbReference type="SUPFAM" id="SSF54427">
    <property type="entry name" value="NTF2-like"/>
    <property type="match status" value="1"/>
</dbReference>
<evidence type="ECO:0000259" key="1">
    <source>
        <dbReference type="Pfam" id="PF12680"/>
    </source>
</evidence>
<evidence type="ECO:0000313" key="3">
    <source>
        <dbReference type="Proteomes" id="UP000193118"/>
    </source>
</evidence>
<dbReference type="AlphaFoldDB" id="A0A1X3DBY0"/>
<reference evidence="3" key="1">
    <citation type="submission" date="2017-01" db="EMBL/GenBank/DDBJ databases">
        <authorList>
            <person name="Wolfgang W.J."/>
            <person name="Cole J."/>
            <person name="Wroblewski D."/>
            <person name="Mcginnis J."/>
            <person name="Musser K.A."/>
        </authorList>
    </citation>
    <scope>NUCLEOTIDE SEQUENCE [LARGE SCALE GENOMIC DNA]</scope>
    <source>
        <strain evidence="3">DSM 19151</strain>
    </source>
</reference>
<dbReference type="RefSeq" id="WP_085365694.1">
    <property type="nucleotide sequence ID" value="NZ_CAUJPZ010000060.1"/>
</dbReference>
<dbReference type="InterPro" id="IPR032710">
    <property type="entry name" value="NTF2-like_dom_sf"/>
</dbReference>
<dbReference type="STRING" id="194197.BWD09_05435"/>
<organism evidence="2 3">
    <name type="scientific">Neisseria dentiae</name>
    <dbReference type="NCBI Taxonomy" id="194197"/>
    <lineage>
        <taxon>Bacteria</taxon>
        <taxon>Pseudomonadati</taxon>
        <taxon>Pseudomonadota</taxon>
        <taxon>Betaproteobacteria</taxon>
        <taxon>Neisseriales</taxon>
        <taxon>Neisseriaceae</taxon>
        <taxon>Neisseria</taxon>
    </lineage>
</organism>
<name>A0A1X3DBY0_9NEIS</name>
<dbReference type="OrthoDB" id="283154at2"/>
<keyword evidence="3" id="KW-1185">Reference proteome</keyword>
<evidence type="ECO:0000313" key="2">
    <source>
        <dbReference type="EMBL" id="OSI17438.1"/>
    </source>
</evidence>
<comment type="caution">
    <text evidence="2">The sequence shown here is derived from an EMBL/GenBank/DDBJ whole genome shotgun (WGS) entry which is preliminary data.</text>
</comment>
<dbReference type="Gene3D" id="3.10.450.50">
    <property type="match status" value="1"/>
</dbReference>
<proteinExistence type="predicted"/>
<gene>
    <name evidence="2" type="ORF">BWD09_05435</name>
</gene>